<dbReference type="EMBL" id="QLMK01000001">
    <property type="protein sequence ID" value="RAK33886.1"/>
    <property type="molecule type" value="Genomic_DNA"/>
</dbReference>
<name>A0A364JYU4_9HYPH</name>
<accession>A0A364JYU4</accession>
<evidence type="ECO:0000256" key="1">
    <source>
        <dbReference type="SAM" id="Phobius"/>
    </source>
</evidence>
<keyword evidence="1" id="KW-1133">Transmembrane helix</keyword>
<dbReference type="InterPro" id="IPR007401">
    <property type="entry name" value="DUF454"/>
</dbReference>
<dbReference type="Pfam" id="PF04304">
    <property type="entry name" value="DUF454"/>
    <property type="match status" value="1"/>
</dbReference>
<dbReference type="PIRSF" id="PIRSF016789">
    <property type="entry name" value="DUF454"/>
    <property type="match status" value="1"/>
</dbReference>
<keyword evidence="1" id="KW-0472">Membrane</keyword>
<gene>
    <name evidence="2" type="ORF">C7374_101211</name>
</gene>
<dbReference type="AlphaFoldDB" id="A0A364JYU4"/>
<protein>
    <recommendedName>
        <fullName evidence="4">DUF454 domain-containing protein</fullName>
    </recommendedName>
</protein>
<feature type="transmembrane region" description="Helical" evidence="1">
    <location>
        <begin position="109"/>
        <end position="128"/>
    </location>
</feature>
<proteinExistence type="predicted"/>
<evidence type="ECO:0000313" key="3">
    <source>
        <dbReference type="Proteomes" id="UP000249453"/>
    </source>
</evidence>
<evidence type="ECO:0008006" key="4">
    <source>
        <dbReference type="Google" id="ProtNLM"/>
    </source>
</evidence>
<reference evidence="2 3" key="1">
    <citation type="submission" date="2018-06" db="EMBL/GenBank/DDBJ databases">
        <title>Genomic Encyclopedia of Type Strains, Phase IV (KMG-IV): sequencing the most valuable type-strain genomes for metagenomic binning, comparative biology and taxonomic classification.</title>
        <authorList>
            <person name="Goeker M."/>
        </authorList>
    </citation>
    <scope>NUCLEOTIDE SEQUENCE [LARGE SCALE GENOMIC DNA]</scope>
    <source>
        <strain evidence="2 3">DSM 26720</strain>
    </source>
</reference>
<dbReference type="GO" id="GO:0005886">
    <property type="term" value="C:plasma membrane"/>
    <property type="evidence" value="ECO:0007669"/>
    <property type="project" value="TreeGrafter"/>
</dbReference>
<feature type="transmembrane region" description="Helical" evidence="1">
    <location>
        <begin position="86"/>
        <end position="103"/>
    </location>
</feature>
<sequence>MKDKPLPQKPHTLPMRVFYLCLGFIMVALGIIGAVLPVMPTTIFLILAAWCFARSSPKLEARLLSHPQFGPLIIKWRERGAISPRVKLYACAGMLFGYCLFFWTTQPKLWLATAVAIFMLCSAIYVLTRPSD</sequence>
<comment type="caution">
    <text evidence="2">The sequence shown here is derived from an EMBL/GenBank/DDBJ whole genome shotgun (WGS) entry which is preliminary data.</text>
</comment>
<evidence type="ECO:0000313" key="2">
    <source>
        <dbReference type="EMBL" id="RAK33886.1"/>
    </source>
</evidence>
<feature type="transmembrane region" description="Helical" evidence="1">
    <location>
        <begin position="17"/>
        <end position="50"/>
    </location>
</feature>
<dbReference type="PANTHER" id="PTHR35813">
    <property type="entry name" value="INNER MEMBRANE PROTEIN YBAN"/>
    <property type="match status" value="1"/>
</dbReference>
<keyword evidence="1" id="KW-0812">Transmembrane</keyword>
<dbReference type="PANTHER" id="PTHR35813:SF1">
    <property type="entry name" value="INNER MEMBRANE PROTEIN YBAN"/>
    <property type="match status" value="1"/>
</dbReference>
<organism evidence="2 3">
    <name type="scientific">Falsochrobactrum ovis</name>
    <dbReference type="NCBI Taxonomy" id="1293442"/>
    <lineage>
        <taxon>Bacteria</taxon>
        <taxon>Pseudomonadati</taxon>
        <taxon>Pseudomonadota</taxon>
        <taxon>Alphaproteobacteria</taxon>
        <taxon>Hyphomicrobiales</taxon>
        <taxon>Brucellaceae</taxon>
        <taxon>Falsochrobactrum</taxon>
    </lineage>
</organism>
<keyword evidence="3" id="KW-1185">Reference proteome</keyword>
<dbReference type="Proteomes" id="UP000249453">
    <property type="component" value="Unassembled WGS sequence"/>
</dbReference>